<evidence type="ECO:0000313" key="1">
    <source>
        <dbReference type="EMBL" id="GAC50026.1"/>
    </source>
</evidence>
<dbReference type="InterPro" id="IPR046275">
    <property type="entry name" value="DUF6308"/>
</dbReference>
<dbReference type="EMBL" id="BANR01000019">
    <property type="protein sequence ID" value="GAC50026.1"/>
    <property type="molecule type" value="Genomic_DNA"/>
</dbReference>
<proteinExistence type="predicted"/>
<name>L7KNG4_9ACTN</name>
<sequence>MHLPPPLTTDDPTASAELLTAYYAPHNPGLRYTGALFDEWDSTGTRAADTNTFTADDFVAITLLSVSAGGPAARALLCDRADEFNGLLAAIGDDRDLADEPDPIDSAWPAWQLETRLRSVRGIGLTIATKLIARKRPRLYPIWDEVVTEVLGTRQRHLQPIHAALSSDTRLRSRLQAARTTAGLPTVISELRVLDVITWMYGTTRSAR</sequence>
<dbReference type="OrthoDB" id="5178186at2"/>
<organism evidence="1 2">
    <name type="scientific">Gordonia aichiensis NBRC 108223</name>
    <dbReference type="NCBI Taxonomy" id="1220583"/>
    <lineage>
        <taxon>Bacteria</taxon>
        <taxon>Bacillati</taxon>
        <taxon>Actinomycetota</taxon>
        <taxon>Actinomycetes</taxon>
        <taxon>Mycobacteriales</taxon>
        <taxon>Gordoniaceae</taxon>
        <taxon>Gordonia</taxon>
    </lineage>
</organism>
<gene>
    <name evidence="1" type="ORF">GOACH_19_00300</name>
</gene>
<reference evidence="1 2" key="1">
    <citation type="submission" date="2012-12" db="EMBL/GenBank/DDBJ databases">
        <title>Whole genome shotgun sequence of Gordonia aichiensis NBRC 108223.</title>
        <authorList>
            <person name="Isaki-Nakamura S."/>
            <person name="Hosoyama A."/>
            <person name="Tsuchikane K."/>
            <person name="Ando Y."/>
            <person name="Baba S."/>
            <person name="Ohji S."/>
            <person name="Hamada M."/>
            <person name="Tamura T."/>
            <person name="Yamazoe A."/>
            <person name="Yamazaki S."/>
            <person name="Fujita N."/>
        </authorList>
    </citation>
    <scope>NUCLEOTIDE SEQUENCE [LARGE SCALE GENOMIC DNA]</scope>
    <source>
        <strain evidence="1 2">NBRC 108223</strain>
    </source>
</reference>
<protein>
    <submittedName>
        <fullName evidence="1">Uncharacterized protein</fullName>
    </submittedName>
</protein>
<keyword evidence="2" id="KW-1185">Reference proteome</keyword>
<accession>L7KNG4</accession>
<comment type="caution">
    <text evidence="1">The sequence shown here is derived from an EMBL/GenBank/DDBJ whole genome shotgun (WGS) entry which is preliminary data.</text>
</comment>
<dbReference type="Pfam" id="PF19827">
    <property type="entry name" value="DUF6308"/>
    <property type="match status" value="1"/>
</dbReference>
<dbReference type="AlphaFoldDB" id="L7KNG4"/>
<dbReference type="Proteomes" id="UP000010988">
    <property type="component" value="Unassembled WGS sequence"/>
</dbReference>
<dbReference type="RefSeq" id="WP_005177195.1">
    <property type="nucleotide sequence ID" value="NZ_BANR01000019.1"/>
</dbReference>
<evidence type="ECO:0000313" key="2">
    <source>
        <dbReference type="Proteomes" id="UP000010988"/>
    </source>
</evidence>
<dbReference type="eggNOG" id="ENOG5032YPW">
    <property type="taxonomic scope" value="Bacteria"/>
</dbReference>